<evidence type="ECO:0008006" key="5">
    <source>
        <dbReference type="Google" id="ProtNLM"/>
    </source>
</evidence>
<keyword evidence="2" id="KW-0472">Membrane</keyword>
<dbReference type="InterPro" id="IPR008969">
    <property type="entry name" value="CarboxyPept-like_regulatory"/>
</dbReference>
<feature type="compositionally biased region" description="Low complexity" evidence="1">
    <location>
        <begin position="419"/>
        <end position="436"/>
    </location>
</feature>
<gene>
    <name evidence="3" type="ORF">LR394_06015</name>
</gene>
<evidence type="ECO:0000256" key="1">
    <source>
        <dbReference type="SAM" id="MobiDB-lite"/>
    </source>
</evidence>
<sequence>MDVSLLNDEIRLEPDVPTELLVDVVNTADVIDVVQLDLTGAPGATSHLESTPTLFPGERRRLPLRVRLPAQMPAGRHELAVRVRPTATDKSREAALTVDVDPKPAMVVGVHPSVRKAGRRTVFPLTVANRGNTPLLVQPRLVEVPDGVGVSFEPNEFTLQPWQTGRSLIRVRGPRNLVGAALEHPLDLRVTAFSVTPGQPLLQQELNRDLQLTYRQKARYSTWLLFSIGLVVMLTIWCVLAYLGMKRFVEASAVPLKLAPGLAGQGRLDEEVPRDVSITISGTVLSKFDGSPVAGVTVLACDAEDPQLRPRRNALSGRAFRPRCERGGQKLDRHSREVDRSGKAVEQDVSAADGTWWIENISPGKYWLTFDSPHARDLQTPSYWYTYSCTLAQQVPSRPGEYRLAVRTSEDLVGERVRVVATPSTKTTSTPVPTATEAVETDPQCPDAREPLDETPAAPTPSAVPGNQREQMTSHLETSSRRAVLVALPPADGNPGPLPEGTGRPVTERPRDGAQDEALAEPDLTGAATATLHLKGLQVPGRYDLTIQVGGRTMLVRDVPVQPGKNRGVTTYRFSPADDEAVR</sequence>
<evidence type="ECO:0000313" key="4">
    <source>
        <dbReference type="Proteomes" id="UP001138997"/>
    </source>
</evidence>
<comment type="caution">
    <text evidence="3">The sequence shown here is derived from an EMBL/GenBank/DDBJ whole genome shotgun (WGS) entry which is preliminary data.</text>
</comment>
<evidence type="ECO:0000256" key="2">
    <source>
        <dbReference type="SAM" id="Phobius"/>
    </source>
</evidence>
<dbReference type="EMBL" id="JAJOMB010000003">
    <property type="protein sequence ID" value="MCD5310442.1"/>
    <property type="molecule type" value="Genomic_DNA"/>
</dbReference>
<keyword evidence="4" id="KW-1185">Reference proteome</keyword>
<proteinExistence type="predicted"/>
<feature type="compositionally biased region" description="Polar residues" evidence="1">
    <location>
        <begin position="468"/>
        <end position="477"/>
    </location>
</feature>
<organism evidence="3 4">
    <name type="scientific">Kineosporia babensis</name>
    <dbReference type="NCBI Taxonomy" id="499548"/>
    <lineage>
        <taxon>Bacteria</taxon>
        <taxon>Bacillati</taxon>
        <taxon>Actinomycetota</taxon>
        <taxon>Actinomycetes</taxon>
        <taxon>Kineosporiales</taxon>
        <taxon>Kineosporiaceae</taxon>
        <taxon>Kineosporia</taxon>
    </lineage>
</organism>
<dbReference type="Proteomes" id="UP001138997">
    <property type="component" value="Unassembled WGS sequence"/>
</dbReference>
<dbReference type="GO" id="GO:0005975">
    <property type="term" value="P:carbohydrate metabolic process"/>
    <property type="evidence" value="ECO:0007669"/>
    <property type="project" value="UniProtKB-ARBA"/>
</dbReference>
<dbReference type="InterPro" id="IPR013783">
    <property type="entry name" value="Ig-like_fold"/>
</dbReference>
<name>A0A9X1N8G9_9ACTN</name>
<dbReference type="Gene3D" id="2.60.40.10">
    <property type="entry name" value="Immunoglobulins"/>
    <property type="match status" value="1"/>
</dbReference>
<evidence type="ECO:0000313" key="3">
    <source>
        <dbReference type="EMBL" id="MCD5310442.1"/>
    </source>
</evidence>
<feature type="transmembrane region" description="Helical" evidence="2">
    <location>
        <begin position="223"/>
        <end position="245"/>
    </location>
</feature>
<dbReference type="AlphaFoldDB" id="A0A9X1N8G9"/>
<keyword evidence="2" id="KW-0812">Transmembrane</keyword>
<dbReference type="SUPFAM" id="SSF49464">
    <property type="entry name" value="Carboxypeptidase regulatory domain-like"/>
    <property type="match status" value="1"/>
</dbReference>
<dbReference type="RefSeq" id="WP_231439375.1">
    <property type="nucleotide sequence ID" value="NZ_JAJOMB010000003.1"/>
</dbReference>
<reference evidence="3" key="1">
    <citation type="submission" date="2021-11" db="EMBL/GenBank/DDBJ databases">
        <title>Streptomyces corallinus and Kineosporia corallina sp. nov., two new coral-derived marine actinobacteria.</title>
        <authorList>
            <person name="Buangrab K."/>
            <person name="Sutthacheep M."/>
            <person name="Yeemin T."/>
            <person name="Harunari E."/>
            <person name="Igarashi Y."/>
            <person name="Sripreechasak P."/>
            <person name="Kanchanasin P."/>
            <person name="Tanasupawat S."/>
            <person name="Phongsopitanun W."/>
        </authorList>
    </citation>
    <scope>NUCLEOTIDE SEQUENCE</scope>
    <source>
        <strain evidence="3">JCM 31032</strain>
    </source>
</reference>
<protein>
    <recommendedName>
        <fullName evidence="5">Carboxypeptidase regulatory-like domain-containing protein</fullName>
    </recommendedName>
</protein>
<accession>A0A9X1N8G9</accession>
<keyword evidence="2" id="KW-1133">Transmembrane helix</keyword>
<feature type="region of interest" description="Disordered" evidence="1">
    <location>
        <begin position="419"/>
        <end position="517"/>
    </location>
</feature>